<comment type="caution">
    <text evidence="3">The sequence shown here is derived from an EMBL/GenBank/DDBJ whole genome shotgun (WGS) entry which is preliminary data.</text>
</comment>
<evidence type="ECO:0000259" key="2">
    <source>
        <dbReference type="Pfam" id="PF13581"/>
    </source>
</evidence>
<evidence type="ECO:0000256" key="1">
    <source>
        <dbReference type="ARBA" id="ARBA00022527"/>
    </source>
</evidence>
<evidence type="ECO:0000313" key="4">
    <source>
        <dbReference type="Proteomes" id="UP001183246"/>
    </source>
</evidence>
<dbReference type="CDD" id="cd16936">
    <property type="entry name" value="HATPase_RsbW-like"/>
    <property type="match status" value="1"/>
</dbReference>
<protein>
    <submittedName>
        <fullName evidence="3">ATP-binding protein</fullName>
    </submittedName>
</protein>
<name>A0ABU2MTD0_9ACTN</name>
<dbReference type="Gene3D" id="3.30.565.10">
    <property type="entry name" value="Histidine kinase-like ATPase, C-terminal domain"/>
    <property type="match status" value="1"/>
</dbReference>
<dbReference type="InterPro" id="IPR003594">
    <property type="entry name" value="HATPase_dom"/>
</dbReference>
<dbReference type="PANTHER" id="PTHR35526">
    <property type="entry name" value="ANTI-SIGMA-F FACTOR RSBW-RELATED"/>
    <property type="match status" value="1"/>
</dbReference>
<organism evidence="3 4">
    <name type="scientific">Streptomyces litchfieldiae</name>
    <dbReference type="NCBI Taxonomy" id="3075543"/>
    <lineage>
        <taxon>Bacteria</taxon>
        <taxon>Bacillati</taxon>
        <taxon>Actinomycetota</taxon>
        <taxon>Actinomycetes</taxon>
        <taxon>Kitasatosporales</taxon>
        <taxon>Streptomycetaceae</taxon>
        <taxon>Streptomyces</taxon>
    </lineage>
</organism>
<keyword evidence="1" id="KW-0723">Serine/threonine-protein kinase</keyword>
<keyword evidence="1" id="KW-0808">Transferase</keyword>
<sequence>MSQPPSLRSRLTLADTPNSVNWARRHTVDVLTNWCVSPDVIETVRLVVSELITNAVRHPEQGDEPSHRCDSGTAHIIELALEIVGAAVRVSVWDRDPKPPLLKEVGPAAIGGRGLFIVAAMSERWGHYPPHSRLGKVVWAEIRLPTTDTNGTAHRRTRAPEQFDGGGCRPCGGGPCPHLAESALVSDGQRHLASQKPQPSFPSNQWRSVVARGPFLGALSLSPDDGSASHRRTGQ</sequence>
<proteinExistence type="predicted"/>
<dbReference type="PANTHER" id="PTHR35526:SF3">
    <property type="entry name" value="ANTI-SIGMA-F FACTOR RSBW"/>
    <property type="match status" value="1"/>
</dbReference>
<dbReference type="Pfam" id="PF13581">
    <property type="entry name" value="HATPase_c_2"/>
    <property type="match status" value="1"/>
</dbReference>
<dbReference type="RefSeq" id="WP_311705251.1">
    <property type="nucleotide sequence ID" value="NZ_JAVREL010000008.1"/>
</dbReference>
<dbReference type="InterPro" id="IPR050267">
    <property type="entry name" value="Anti-sigma-factor_SerPK"/>
</dbReference>
<dbReference type="GO" id="GO:0005524">
    <property type="term" value="F:ATP binding"/>
    <property type="evidence" value="ECO:0007669"/>
    <property type="project" value="UniProtKB-KW"/>
</dbReference>
<reference evidence="4" key="1">
    <citation type="submission" date="2023-07" db="EMBL/GenBank/DDBJ databases">
        <title>30 novel species of actinomycetes from the DSMZ collection.</title>
        <authorList>
            <person name="Nouioui I."/>
        </authorList>
    </citation>
    <scope>NUCLEOTIDE SEQUENCE [LARGE SCALE GENOMIC DNA]</scope>
    <source>
        <strain evidence="4">DSM 44938</strain>
    </source>
</reference>
<evidence type="ECO:0000313" key="3">
    <source>
        <dbReference type="EMBL" id="MDT0344123.1"/>
    </source>
</evidence>
<feature type="domain" description="Histidine kinase/HSP90-like ATPase" evidence="2">
    <location>
        <begin position="15"/>
        <end position="139"/>
    </location>
</feature>
<keyword evidence="3" id="KW-0547">Nucleotide-binding</keyword>
<keyword evidence="3" id="KW-0067">ATP-binding</keyword>
<keyword evidence="4" id="KW-1185">Reference proteome</keyword>
<keyword evidence="1" id="KW-0418">Kinase</keyword>
<dbReference type="EMBL" id="JAVREL010000008">
    <property type="protein sequence ID" value="MDT0344123.1"/>
    <property type="molecule type" value="Genomic_DNA"/>
</dbReference>
<dbReference type="SUPFAM" id="SSF55874">
    <property type="entry name" value="ATPase domain of HSP90 chaperone/DNA topoisomerase II/histidine kinase"/>
    <property type="match status" value="1"/>
</dbReference>
<dbReference type="InterPro" id="IPR036890">
    <property type="entry name" value="HATPase_C_sf"/>
</dbReference>
<dbReference type="Proteomes" id="UP001183246">
    <property type="component" value="Unassembled WGS sequence"/>
</dbReference>
<accession>A0ABU2MTD0</accession>
<gene>
    <name evidence="3" type="ORF">RM590_16070</name>
</gene>